<evidence type="ECO:0000256" key="1">
    <source>
        <dbReference type="ARBA" id="ARBA00002190"/>
    </source>
</evidence>
<keyword evidence="5 6" id="KW-0233">DNA recombination</keyword>
<evidence type="ECO:0000256" key="5">
    <source>
        <dbReference type="ARBA" id="ARBA00023172"/>
    </source>
</evidence>
<sequence length="107" mass="12245">MVAFVTANLKEIYIASNEPEAQLGRERFADKSGDPYPKISKSWPKDRPKFFMPFEYPPKIHEVIYTTNAIEPLNNVIHKATKLHKVFPPNNSTMKVVYLAVQAALKK</sequence>
<keyword evidence="3 6" id="KW-0815">Transposition</keyword>
<keyword evidence="6" id="KW-0814">Transposable element</keyword>
<dbReference type="PANTHER" id="PTHR33217">
    <property type="entry name" value="TRANSPOSASE FOR INSERTION SEQUENCE ELEMENT IS1081"/>
    <property type="match status" value="1"/>
</dbReference>
<evidence type="ECO:0000256" key="4">
    <source>
        <dbReference type="ARBA" id="ARBA00023125"/>
    </source>
</evidence>
<evidence type="ECO:0000256" key="6">
    <source>
        <dbReference type="RuleBase" id="RU365089"/>
    </source>
</evidence>
<reference evidence="7 8" key="1">
    <citation type="submission" date="2024-08" db="EMBL/GenBank/DDBJ databases">
        <authorList>
            <person name="Ishaq N."/>
        </authorList>
    </citation>
    <scope>NUCLEOTIDE SEQUENCE [LARGE SCALE GENOMIC DNA]</scope>
    <source>
        <strain evidence="7 8">DSM 18651</strain>
    </source>
</reference>
<dbReference type="RefSeq" id="WP_371839447.1">
    <property type="nucleotide sequence ID" value="NZ_JBGMEK010000027.1"/>
</dbReference>
<comment type="similarity">
    <text evidence="2 6">Belongs to the transposase mutator family.</text>
</comment>
<evidence type="ECO:0000256" key="3">
    <source>
        <dbReference type="ARBA" id="ARBA00022578"/>
    </source>
</evidence>
<organism evidence="7 8">
    <name type="scientific">Microbulbifer epialgicus</name>
    <dbReference type="NCBI Taxonomy" id="393907"/>
    <lineage>
        <taxon>Bacteria</taxon>
        <taxon>Pseudomonadati</taxon>
        <taxon>Pseudomonadota</taxon>
        <taxon>Gammaproteobacteria</taxon>
        <taxon>Cellvibrionales</taxon>
        <taxon>Microbulbiferaceae</taxon>
        <taxon>Microbulbifer</taxon>
    </lineage>
</organism>
<dbReference type="InterPro" id="IPR001207">
    <property type="entry name" value="Transposase_mutator"/>
</dbReference>
<dbReference type="Pfam" id="PF00872">
    <property type="entry name" value="Transposase_mut"/>
    <property type="match status" value="1"/>
</dbReference>
<dbReference type="EMBL" id="JBGMEK010000027">
    <property type="protein sequence ID" value="MFA0811839.1"/>
    <property type="molecule type" value="Genomic_DNA"/>
</dbReference>
<keyword evidence="4 6" id="KW-0238">DNA-binding</keyword>
<accession>A0ABV4P1J6</accession>
<dbReference type="Proteomes" id="UP001569428">
    <property type="component" value="Unassembled WGS sequence"/>
</dbReference>
<proteinExistence type="inferred from homology"/>
<protein>
    <recommendedName>
        <fullName evidence="6">Mutator family transposase</fullName>
    </recommendedName>
</protein>
<evidence type="ECO:0000313" key="7">
    <source>
        <dbReference type="EMBL" id="MFA0811839.1"/>
    </source>
</evidence>
<evidence type="ECO:0000256" key="2">
    <source>
        <dbReference type="ARBA" id="ARBA00010961"/>
    </source>
</evidence>
<name>A0ABV4P1J6_9GAMM</name>
<gene>
    <name evidence="7" type="ORF">ACCI49_13025</name>
</gene>
<dbReference type="PANTHER" id="PTHR33217:SF5">
    <property type="entry name" value="MUTATOR FAMILY TRANSPOSASE"/>
    <property type="match status" value="1"/>
</dbReference>
<comment type="function">
    <text evidence="1 6">Required for the transposition of the insertion element.</text>
</comment>
<comment type="caution">
    <text evidence="7">The sequence shown here is derived from an EMBL/GenBank/DDBJ whole genome shotgun (WGS) entry which is preliminary data.</text>
</comment>
<keyword evidence="8" id="KW-1185">Reference proteome</keyword>
<evidence type="ECO:0000313" key="8">
    <source>
        <dbReference type="Proteomes" id="UP001569428"/>
    </source>
</evidence>